<protein>
    <recommendedName>
        <fullName evidence="3">S-adenosyl methyltransferase</fullName>
    </recommendedName>
</protein>
<dbReference type="Pfam" id="PF04672">
    <property type="entry name" value="Methyltransf_19"/>
    <property type="match status" value="1"/>
</dbReference>
<accession>A0A7W7RI03</accession>
<evidence type="ECO:0008006" key="3">
    <source>
        <dbReference type="Google" id="ProtNLM"/>
    </source>
</evidence>
<name>A0A7W7RI03_9ACTN</name>
<dbReference type="InterPro" id="IPR029063">
    <property type="entry name" value="SAM-dependent_MTases_sf"/>
</dbReference>
<dbReference type="SUPFAM" id="SSF53335">
    <property type="entry name" value="S-adenosyl-L-methionine-dependent methyltransferases"/>
    <property type="match status" value="1"/>
</dbReference>
<comment type="caution">
    <text evidence="1">The sequence shown here is derived from an EMBL/GenBank/DDBJ whole genome shotgun (WGS) entry which is preliminary data.</text>
</comment>
<gene>
    <name evidence="1" type="ORF">F4561_003184</name>
</gene>
<evidence type="ECO:0000313" key="2">
    <source>
        <dbReference type="Proteomes" id="UP000523007"/>
    </source>
</evidence>
<reference evidence="1 2" key="1">
    <citation type="submission" date="2020-08" db="EMBL/GenBank/DDBJ databases">
        <title>Sequencing the genomes of 1000 actinobacteria strains.</title>
        <authorList>
            <person name="Klenk H.-P."/>
        </authorList>
    </citation>
    <scope>NUCLEOTIDE SEQUENCE [LARGE SCALE GENOMIC DNA]</scope>
    <source>
        <strain evidence="1 2">DSM 102030</strain>
    </source>
</reference>
<dbReference type="Gene3D" id="3.40.50.150">
    <property type="entry name" value="Vaccinia Virus protein VP39"/>
    <property type="match status" value="1"/>
</dbReference>
<dbReference type="EMBL" id="JACHJT010000001">
    <property type="protein sequence ID" value="MBB4932364.1"/>
    <property type="molecule type" value="Genomic_DNA"/>
</dbReference>
<evidence type="ECO:0000313" key="1">
    <source>
        <dbReference type="EMBL" id="MBB4932364.1"/>
    </source>
</evidence>
<dbReference type="Proteomes" id="UP000523007">
    <property type="component" value="Unassembled WGS sequence"/>
</dbReference>
<dbReference type="AlphaFoldDB" id="A0A7W7RI03"/>
<dbReference type="InterPro" id="IPR006764">
    <property type="entry name" value="SAM_dep_MeTrfase_SAV2177_type"/>
</dbReference>
<keyword evidence="2" id="KW-1185">Reference proteome</keyword>
<proteinExistence type="predicted"/>
<sequence>MAEDALSGSEPPLLDTGHPHSARVMNYWLGGKDNYPADRVMGDEVIAHSPEIVEAARADRAFLVRVGTHLVREAGIRQFLDLGTGLPTASNTHEVVQAAAPECRVVYVDNDPMVLAHARALLVSTPEGGTTYVDSDLRDVDTVLRQAAGLLDFTQPIALTILGTMLHIEDADAYPTVRRYTDALPSGSYLVLGDSTNTSDNIVASAERWNASSPTPVHLRSPEQLGRFFDGLEIEEPGIVPVPLWRPEPYEVGAANADIDAYCGLGRKP</sequence>
<dbReference type="PIRSF" id="PIRSF017393">
    <property type="entry name" value="MTase_SAV2177"/>
    <property type="match status" value="1"/>
</dbReference>
<organism evidence="1 2">
    <name type="scientific">Lipingzhangella halophila</name>
    <dbReference type="NCBI Taxonomy" id="1783352"/>
    <lineage>
        <taxon>Bacteria</taxon>
        <taxon>Bacillati</taxon>
        <taxon>Actinomycetota</taxon>
        <taxon>Actinomycetes</taxon>
        <taxon>Streptosporangiales</taxon>
        <taxon>Nocardiopsidaceae</taxon>
        <taxon>Lipingzhangella</taxon>
    </lineage>
</organism>